<dbReference type="PANTHER" id="PTHR33643">
    <property type="entry name" value="UREASE ACCESSORY PROTEIN D"/>
    <property type="match status" value="1"/>
</dbReference>
<evidence type="ECO:0000256" key="1">
    <source>
        <dbReference type="ARBA" id="ARBA00007177"/>
    </source>
</evidence>
<reference evidence="4" key="1">
    <citation type="submission" date="2021-02" db="EMBL/GenBank/DDBJ databases">
        <title>FDA dAtabase for Regulatory Grade micrObial Sequences (FDA-ARGOS): Supporting development and validation of Infectious Disease Dx tests.</title>
        <authorList>
            <person name="Sproer C."/>
            <person name="Gronow S."/>
            <person name="Severitt S."/>
            <person name="Schroder I."/>
            <person name="Tallon L."/>
            <person name="Sadzewicz L."/>
            <person name="Zhao X."/>
            <person name="Boylan J."/>
            <person name="Ott S."/>
            <person name="Bowen H."/>
            <person name="Vavikolanu K."/>
            <person name="Mehta A."/>
            <person name="Aluvathingal J."/>
            <person name="Nadendla S."/>
            <person name="Lowell S."/>
            <person name="Myers T."/>
            <person name="Yan Y."/>
            <person name="Sichtig H."/>
        </authorList>
    </citation>
    <scope>NUCLEOTIDE SEQUENCE</scope>
    <source>
        <strain evidence="4">FDAARGOS_1191</strain>
    </source>
</reference>
<protein>
    <recommendedName>
        <fullName evidence="3">Urease accessory protein UreD</fullName>
    </recommendedName>
</protein>
<organism evidence="4 5">
    <name type="scientific">Corynebacterium glucuronolyticum</name>
    <dbReference type="NCBI Taxonomy" id="39791"/>
    <lineage>
        <taxon>Bacteria</taxon>
        <taxon>Bacillati</taxon>
        <taxon>Actinomycetota</taxon>
        <taxon>Actinomycetes</taxon>
        <taxon>Mycobacteriales</taxon>
        <taxon>Corynebacteriaceae</taxon>
        <taxon>Corynebacterium</taxon>
    </lineage>
</organism>
<dbReference type="GO" id="GO:0005737">
    <property type="term" value="C:cytoplasm"/>
    <property type="evidence" value="ECO:0007669"/>
    <property type="project" value="UniProtKB-SubCell"/>
</dbReference>
<comment type="subcellular location">
    <subcellularLocation>
        <location evidence="3">Cytoplasm</location>
    </subcellularLocation>
</comment>
<dbReference type="RefSeq" id="WP_005396005.1">
    <property type="nucleotide sequence ID" value="NZ_CP069534.1"/>
</dbReference>
<evidence type="ECO:0000256" key="3">
    <source>
        <dbReference type="HAMAP-Rule" id="MF_01384"/>
    </source>
</evidence>
<dbReference type="EMBL" id="CP069534">
    <property type="protein sequence ID" value="QRP71520.1"/>
    <property type="molecule type" value="Genomic_DNA"/>
</dbReference>
<keyword evidence="2 3" id="KW-0143">Chaperone</keyword>
<dbReference type="GO" id="GO:0016151">
    <property type="term" value="F:nickel cation binding"/>
    <property type="evidence" value="ECO:0007669"/>
    <property type="project" value="UniProtKB-UniRule"/>
</dbReference>
<comment type="similarity">
    <text evidence="1 3">Belongs to the UreD family.</text>
</comment>
<keyword evidence="3" id="KW-0963">Cytoplasm</keyword>
<evidence type="ECO:0000313" key="5">
    <source>
        <dbReference type="Proteomes" id="UP000617681"/>
    </source>
</evidence>
<evidence type="ECO:0000256" key="2">
    <source>
        <dbReference type="ARBA" id="ARBA00023186"/>
    </source>
</evidence>
<dbReference type="PANTHER" id="PTHR33643:SF1">
    <property type="entry name" value="UREASE ACCESSORY PROTEIN D"/>
    <property type="match status" value="1"/>
</dbReference>
<dbReference type="Proteomes" id="UP000617681">
    <property type="component" value="Chromosome"/>
</dbReference>
<comment type="subunit">
    <text evidence="3">UreD, UreF and UreG form a complex that acts as a GTP-hydrolysis-dependent molecular chaperone, activating the urease apoprotein by helping to assemble the nickel containing metallocenter of UreC. The UreE protein probably delivers the nickel.</text>
</comment>
<dbReference type="HAMAP" id="MF_01384">
    <property type="entry name" value="UreD"/>
    <property type="match status" value="1"/>
</dbReference>
<proteinExistence type="inferred from homology"/>
<dbReference type="InterPro" id="IPR002669">
    <property type="entry name" value="UreD"/>
</dbReference>
<sequence>MWGESKPVFRHDPPHQEMGELDLGISVSGGKSIATKQYHQGALKIIRPHYLDDSGQVYYTIANPGGGYVGGDAYRIGVEVDVGASILFTDQSAAKVYRTPNDFVVQNIAFTLHGDAVMEYIPDQLILYRDADYRQEILVEMDKESSLFISDIVTPGWSPDGGQFLYKNAHLRTAVKVDGEVVLVDNIRIEPTKDVFSTVRSSFLGEHTHFSTAICVDPHVSPEVVADVRNAVRQHLEGKGSVKASVTEIDVPGFVLRAVGDWTEDLMRVVQAAANVVRDKTRGQGPINLRQY</sequence>
<dbReference type="AlphaFoldDB" id="A0AAX1LAY1"/>
<keyword evidence="3" id="KW-0996">Nickel insertion</keyword>
<accession>A0AAX1LAY1</accession>
<name>A0AAX1LAY1_9CORY</name>
<dbReference type="Pfam" id="PF01774">
    <property type="entry name" value="UreD"/>
    <property type="match status" value="1"/>
</dbReference>
<evidence type="ECO:0000313" key="4">
    <source>
        <dbReference type="EMBL" id="QRP71520.1"/>
    </source>
</evidence>
<gene>
    <name evidence="3" type="primary">ureD</name>
    <name evidence="4" type="ORF">I6J21_05190</name>
</gene>
<comment type="function">
    <text evidence="3">Required for maturation of urease via the functional incorporation of the urease nickel metallocenter.</text>
</comment>